<dbReference type="Proteomes" id="UP001159363">
    <property type="component" value="Chromosome 8"/>
</dbReference>
<feature type="transmembrane region" description="Helical" evidence="5">
    <location>
        <begin position="68"/>
        <end position="87"/>
    </location>
</feature>
<dbReference type="PANTHER" id="PTHR12297">
    <property type="entry name" value="HYPOXIA-INDUCBILE GENE 1 HIG1 -RELATED"/>
    <property type="match status" value="1"/>
</dbReference>
<comment type="caution">
    <text evidence="7">The sequence shown here is derived from an EMBL/GenBank/DDBJ whole genome shotgun (WGS) entry which is preliminary data.</text>
</comment>
<evidence type="ECO:0000313" key="7">
    <source>
        <dbReference type="EMBL" id="KAJ8876202.1"/>
    </source>
</evidence>
<dbReference type="Pfam" id="PF04588">
    <property type="entry name" value="HIG_1_N"/>
    <property type="match status" value="1"/>
</dbReference>
<dbReference type="InterPro" id="IPR050355">
    <property type="entry name" value="RCF1"/>
</dbReference>
<gene>
    <name evidence="7" type="ORF">PR048_024112</name>
</gene>
<dbReference type="Gene3D" id="6.10.140.1320">
    <property type="match status" value="1"/>
</dbReference>
<keyword evidence="3 5" id="KW-1133">Transmembrane helix</keyword>
<proteinExistence type="predicted"/>
<keyword evidence="2 5" id="KW-0812">Transmembrane</keyword>
<dbReference type="PANTHER" id="PTHR12297:SF18">
    <property type="entry name" value="HIG1 DOMAIN FAMILY MEMBER 2A"/>
    <property type="match status" value="1"/>
</dbReference>
<evidence type="ECO:0000256" key="1">
    <source>
        <dbReference type="ARBA" id="ARBA00004325"/>
    </source>
</evidence>
<evidence type="ECO:0000313" key="8">
    <source>
        <dbReference type="Proteomes" id="UP001159363"/>
    </source>
</evidence>
<evidence type="ECO:0000256" key="3">
    <source>
        <dbReference type="ARBA" id="ARBA00022989"/>
    </source>
</evidence>
<evidence type="ECO:0000259" key="6">
    <source>
        <dbReference type="PROSITE" id="PS51503"/>
    </source>
</evidence>
<dbReference type="InterPro" id="IPR007667">
    <property type="entry name" value="Hypoxia_induced_domain"/>
</dbReference>
<evidence type="ECO:0000256" key="4">
    <source>
        <dbReference type="ARBA" id="ARBA00023136"/>
    </source>
</evidence>
<feature type="domain" description="HIG1" evidence="6">
    <location>
        <begin position="40"/>
        <end position="130"/>
    </location>
</feature>
<protein>
    <recommendedName>
        <fullName evidence="6">HIG1 domain-containing protein</fullName>
    </recommendedName>
</protein>
<name>A0ABQ9GW16_9NEOP</name>
<evidence type="ECO:0000256" key="2">
    <source>
        <dbReference type="ARBA" id="ARBA00022692"/>
    </source>
</evidence>
<dbReference type="PROSITE" id="PS51503">
    <property type="entry name" value="HIG1"/>
    <property type="match status" value="1"/>
</dbReference>
<feature type="transmembrane region" description="Helical" evidence="5">
    <location>
        <begin position="99"/>
        <end position="122"/>
    </location>
</feature>
<evidence type="ECO:0000256" key="5">
    <source>
        <dbReference type="SAM" id="Phobius"/>
    </source>
</evidence>
<keyword evidence="8" id="KW-1185">Reference proteome</keyword>
<comment type="subcellular location">
    <subcellularLocation>
        <location evidence="1">Mitochondrion membrane</location>
    </subcellularLocation>
</comment>
<dbReference type="EMBL" id="JARBHB010000009">
    <property type="protein sequence ID" value="KAJ8876202.1"/>
    <property type="molecule type" value="Genomic_DNA"/>
</dbReference>
<organism evidence="7 8">
    <name type="scientific">Dryococelus australis</name>
    <dbReference type="NCBI Taxonomy" id="614101"/>
    <lineage>
        <taxon>Eukaryota</taxon>
        <taxon>Metazoa</taxon>
        <taxon>Ecdysozoa</taxon>
        <taxon>Arthropoda</taxon>
        <taxon>Hexapoda</taxon>
        <taxon>Insecta</taxon>
        <taxon>Pterygota</taxon>
        <taxon>Neoptera</taxon>
        <taxon>Polyneoptera</taxon>
        <taxon>Phasmatodea</taxon>
        <taxon>Verophasmatodea</taxon>
        <taxon>Anareolatae</taxon>
        <taxon>Phasmatidae</taxon>
        <taxon>Eurycanthinae</taxon>
        <taxon>Dryococelus</taxon>
    </lineage>
</organism>
<reference evidence="7 8" key="1">
    <citation type="submission" date="2023-02" db="EMBL/GenBank/DDBJ databases">
        <title>LHISI_Scaffold_Assembly.</title>
        <authorList>
            <person name="Stuart O.P."/>
            <person name="Cleave R."/>
            <person name="Magrath M.J.L."/>
            <person name="Mikheyev A.S."/>
        </authorList>
    </citation>
    <scope>NUCLEOTIDE SEQUENCE [LARGE SCALE GENOMIC DNA]</scope>
    <source>
        <strain evidence="7">Daus_M_001</strain>
        <tissue evidence="7">Leg muscle</tissue>
    </source>
</reference>
<sequence>MGKRMDKHILVQVLIPLGHMEQYKVLINASTDGKQEEFDWVQLRKDMDSIRVESTQEKFARKFKENPFVPVGCVATAGILLYGLWCFRGGRSKMSQYMMRARIAAQGFTVIALVVGIGISAVKVTKLDHE</sequence>
<keyword evidence="4 5" id="KW-0472">Membrane</keyword>
<accession>A0ABQ9GW16</accession>